<dbReference type="EMBL" id="JARIHO010000002">
    <property type="protein sequence ID" value="KAJ7367076.1"/>
    <property type="molecule type" value="Genomic_DNA"/>
</dbReference>
<feature type="compositionally biased region" description="Basic and acidic residues" evidence="1">
    <location>
        <begin position="385"/>
        <end position="413"/>
    </location>
</feature>
<feature type="compositionally biased region" description="Gly residues" evidence="1">
    <location>
        <begin position="414"/>
        <end position="424"/>
    </location>
</feature>
<dbReference type="AlphaFoldDB" id="A0AAD7ASB9"/>
<name>A0AAD7ASB9_9AGAR</name>
<accession>A0AAD7ASB9</accession>
<feature type="region of interest" description="Disordered" evidence="1">
    <location>
        <begin position="371"/>
        <end position="424"/>
    </location>
</feature>
<feature type="compositionally biased region" description="Basic and acidic residues" evidence="1">
    <location>
        <begin position="258"/>
        <end position="268"/>
    </location>
</feature>
<evidence type="ECO:0000313" key="3">
    <source>
        <dbReference type="Proteomes" id="UP001218218"/>
    </source>
</evidence>
<feature type="compositionally biased region" description="Gly residues" evidence="1">
    <location>
        <begin position="181"/>
        <end position="199"/>
    </location>
</feature>
<sequence>MHIFQNIWVHGNSGGTEGPLRRPRGVSEAPQRRWRLWRRRRRWWAEAWQKHDTAWRFVSQYPHWNPRIEELARAYLRRALGVAPGAPLPPYIAIHVWRGDFAGWCPTTRPVDECFAPLSAYARRVEEVREELQRARGIKEVAAYGWHRVDHSTTVKTHSRWHPVLINAAIQSGDMGFVEGSQGGRRQGGGRRPQAGGGEQRATWWKLRRRGVVPRRMSWAPGSASRCGVECRESSRQALGSLWLGGGICTRRKRERPQRRVEAKEKSRGRQCPSSATDGSIAPSNVPYLVKRHRHRPEAHLLVSSRQARSNSKASPLESKGAYILRNPLDAQRIPKISGIIEFRRVWTDPTEIVGEINGGLLTIQERVASDPSQHLSTPDQEIPEPIRLHGDEVEDSARKGLTERASHVEERGIGTGEGVGTEL</sequence>
<reference evidence="2" key="1">
    <citation type="submission" date="2023-03" db="EMBL/GenBank/DDBJ databases">
        <title>Massive genome expansion in bonnet fungi (Mycena s.s.) driven by repeated elements and novel gene families across ecological guilds.</title>
        <authorList>
            <consortium name="Lawrence Berkeley National Laboratory"/>
            <person name="Harder C.B."/>
            <person name="Miyauchi S."/>
            <person name="Viragh M."/>
            <person name="Kuo A."/>
            <person name="Thoen E."/>
            <person name="Andreopoulos B."/>
            <person name="Lu D."/>
            <person name="Skrede I."/>
            <person name="Drula E."/>
            <person name="Henrissat B."/>
            <person name="Morin E."/>
            <person name="Kohler A."/>
            <person name="Barry K."/>
            <person name="LaButti K."/>
            <person name="Morin E."/>
            <person name="Salamov A."/>
            <person name="Lipzen A."/>
            <person name="Mereny Z."/>
            <person name="Hegedus B."/>
            <person name="Baldrian P."/>
            <person name="Stursova M."/>
            <person name="Weitz H."/>
            <person name="Taylor A."/>
            <person name="Grigoriev I.V."/>
            <person name="Nagy L.G."/>
            <person name="Martin F."/>
            <person name="Kauserud H."/>
        </authorList>
    </citation>
    <scope>NUCLEOTIDE SEQUENCE</scope>
    <source>
        <strain evidence="2">CBHHK002</strain>
    </source>
</reference>
<protein>
    <submittedName>
        <fullName evidence="2">Uncharacterized protein</fullName>
    </submittedName>
</protein>
<comment type="caution">
    <text evidence="2">The sequence shown here is derived from an EMBL/GenBank/DDBJ whole genome shotgun (WGS) entry which is preliminary data.</text>
</comment>
<feature type="region of interest" description="Disordered" evidence="1">
    <location>
        <begin position="253"/>
        <end position="284"/>
    </location>
</feature>
<evidence type="ECO:0000313" key="2">
    <source>
        <dbReference type="EMBL" id="KAJ7367076.1"/>
    </source>
</evidence>
<evidence type="ECO:0000256" key="1">
    <source>
        <dbReference type="SAM" id="MobiDB-lite"/>
    </source>
</evidence>
<keyword evidence="3" id="KW-1185">Reference proteome</keyword>
<organism evidence="2 3">
    <name type="scientific">Mycena albidolilacea</name>
    <dbReference type="NCBI Taxonomy" id="1033008"/>
    <lineage>
        <taxon>Eukaryota</taxon>
        <taxon>Fungi</taxon>
        <taxon>Dikarya</taxon>
        <taxon>Basidiomycota</taxon>
        <taxon>Agaricomycotina</taxon>
        <taxon>Agaricomycetes</taxon>
        <taxon>Agaricomycetidae</taxon>
        <taxon>Agaricales</taxon>
        <taxon>Marasmiineae</taxon>
        <taxon>Mycenaceae</taxon>
        <taxon>Mycena</taxon>
    </lineage>
</organism>
<proteinExistence type="predicted"/>
<dbReference type="Proteomes" id="UP001218218">
    <property type="component" value="Unassembled WGS sequence"/>
</dbReference>
<feature type="compositionally biased region" description="Polar residues" evidence="1">
    <location>
        <begin position="371"/>
        <end position="380"/>
    </location>
</feature>
<feature type="region of interest" description="Disordered" evidence="1">
    <location>
        <begin position="177"/>
        <end position="201"/>
    </location>
</feature>
<gene>
    <name evidence="2" type="ORF">DFH08DRAFT_929747</name>
</gene>